<feature type="compositionally biased region" description="Low complexity" evidence="2">
    <location>
        <begin position="129"/>
        <end position="142"/>
    </location>
</feature>
<protein>
    <submittedName>
        <fullName evidence="4">Multidrug resistance protein MdtA</fullName>
    </submittedName>
</protein>
<dbReference type="Proteomes" id="UP001404956">
    <property type="component" value="Unassembled WGS sequence"/>
</dbReference>
<organism evidence="4 5">
    <name type="scientific">Deinococcus aluminii</name>
    <dbReference type="NCBI Taxonomy" id="1656885"/>
    <lineage>
        <taxon>Bacteria</taxon>
        <taxon>Thermotogati</taxon>
        <taxon>Deinococcota</taxon>
        <taxon>Deinococci</taxon>
        <taxon>Deinococcales</taxon>
        <taxon>Deinococcaceae</taxon>
        <taxon>Deinococcus</taxon>
    </lineage>
</organism>
<feature type="region of interest" description="Disordered" evidence="2">
    <location>
        <begin position="80"/>
        <end position="159"/>
    </location>
</feature>
<evidence type="ECO:0000256" key="1">
    <source>
        <dbReference type="SAM" id="Coils"/>
    </source>
</evidence>
<evidence type="ECO:0000313" key="4">
    <source>
        <dbReference type="EMBL" id="GAA5533349.1"/>
    </source>
</evidence>
<name>A0ABP9XD98_9DEIO</name>
<dbReference type="SUPFAM" id="SSF111369">
    <property type="entry name" value="HlyD-like secretion proteins"/>
    <property type="match status" value="2"/>
</dbReference>
<dbReference type="Gene3D" id="2.40.50.100">
    <property type="match status" value="2"/>
</dbReference>
<accession>A0ABP9XD98</accession>
<feature type="compositionally biased region" description="Gly residues" evidence="2">
    <location>
        <begin position="119"/>
        <end position="128"/>
    </location>
</feature>
<evidence type="ECO:0000259" key="3">
    <source>
        <dbReference type="Pfam" id="PF25989"/>
    </source>
</evidence>
<feature type="compositionally biased region" description="Low complexity" evidence="2">
    <location>
        <begin position="95"/>
        <end position="104"/>
    </location>
</feature>
<gene>
    <name evidence="4" type="primary">mdtA</name>
    <name evidence="4" type="ORF">Dalu01_01749</name>
</gene>
<dbReference type="RefSeq" id="WP_345453407.1">
    <property type="nucleotide sequence ID" value="NZ_BAABRV010000003.1"/>
</dbReference>
<keyword evidence="5" id="KW-1185">Reference proteome</keyword>
<dbReference type="Gene3D" id="1.10.287.470">
    <property type="entry name" value="Helix hairpin bin"/>
    <property type="match status" value="2"/>
</dbReference>
<dbReference type="InterPro" id="IPR058637">
    <property type="entry name" value="YknX-like_C"/>
</dbReference>
<evidence type="ECO:0000256" key="2">
    <source>
        <dbReference type="SAM" id="MobiDB-lite"/>
    </source>
</evidence>
<dbReference type="Gene3D" id="2.40.420.20">
    <property type="match status" value="1"/>
</dbReference>
<keyword evidence="1" id="KW-0175">Coiled coil</keyword>
<feature type="compositionally biased region" description="Gly residues" evidence="2">
    <location>
        <begin position="143"/>
        <end position="155"/>
    </location>
</feature>
<feature type="coiled-coil region" evidence="1">
    <location>
        <begin position="232"/>
        <end position="340"/>
    </location>
</feature>
<dbReference type="Gene3D" id="2.40.30.170">
    <property type="match status" value="1"/>
</dbReference>
<reference evidence="4 5" key="1">
    <citation type="submission" date="2024-02" db="EMBL/GenBank/DDBJ databases">
        <title>Deinococcus aluminii NBRC 112889.</title>
        <authorList>
            <person name="Ichikawa N."/>
            <person name="Katano-Makiyama Y."/>
            <person name="Hidaka K."/>
        </authorList>
    </citation>
    <scope>NUCLEOTIDE SEQUENCE [LARGE SCALE GENOMIC DNA]</scope>
    <source>
        <strain evidence="4 5">NBRC 112889</strain>
    </source>
</reference>
<feature type="compositionally biased region" description="Pro residues" evidence="2">
    <location>
        <begin position="14"/>
        <end position="26"/>
    </location>
</feature>
<feature type="compositionally biased region" description="Gly residues" evidence="2">
    <location>
        <begin position="523"/>
        <end position="535"/>
    </location>
</feature>
<feature type="region of interest" description="Disordered" evidence="2">
    <location>
        <begin position="1"/>
        <end position="30"/>
    </location>
</feature>
<proteinExistence type="predicted"/>
<feature type="domain" description="YknX-like C-terminal permuted SH3-like" evidence="3">
    <location>
        <begin position="455"/>
        <end position="519"/>
    </location>
</feature>
<dbReference type="PANTHER" id="PTHR30469">
    <property type="entry name" value="MULTIDRUG RESISTANCE PROTEIN MDTA"/>
    <property type="match status" value="1"/>
</dbReference>
<dbReference type="EMBL" id="BAABRV010000003">
    <property type="protein sequence ID" value="GAA5533349.1"/>
    <property type="molecule type" value="Genomic_DNA"/>
</dbReference>
<sequence length="543" mass="53217">MDQVTRPVSDQDSPPAPAPHQTPAPPGRKSRSFPWGWLLVPLLLGGVGYVGYRLGQDDASSTATAGGGFGGAGSGGAGFSGRSASGGAQQGAGARGTQSQAAGGQNAGGQSGAGTAAGRQGGTAGGAFGAAPGTGRSRAGSQGQAGAGRTGGGTGVTIPVQATAVKEGTLRTERRLTGTVAAAQETTVSARTSGTVTRIAAGVGSTVNAGQTVLALSNSDLNTSVESASNALETAQVQLRSQTNSVQSARAQLQQQVSAAQTTLANAEQSLAALQKLAAIGAASRTEVNNQNAQVQAARTTLTTAQANLADNTRAQTEGLAEARLAVQRAQIALNQAQAAAAAARVTAPFAGQITSLNVSEGQYLAANSPAFTLVSSQRQVAVNVPTTEAGTLPVGAALTFVVGQQKYPLKVIQNAGAPTGGSVPVIARFTESSPPALGTVGSVVYSAKVASGVLVPSTALQADNDQTYLFTIENGKAQQHEVNVLGQAGTQTAVSGIEAGSQVITQPPTGLLDGASVTTASGGSGRRGGAGGAGGPPPGGMP</sequence>
<dbReference type="PANTHER" id="PTHR30469:SF15">
    <property type="entry name" value="HLYD FAMILY OF SECRETION PROTEINS"/>
    <property type="match status" value="1"/>
</dbReference>
<evidence type="ECO:0000313" key="5">
    <source>
        <dbReference type="Proteomes" id="UP001404956"/>
    </source>
</evidence>
<feature type="compositionally biased region" description="Polar residues" evidence="2">
    <location>
        <begin position="1"/>
        <end position="12"/>
    </location>
</feature>
<comment type="caution">
    <text evidence="4">The sequence shown here is derived from an EMBL/GenBank/DDBJ whole genome shotgun (WGS) entry which is preliminary data.</text>
</comment>
<feature type="region of interest" description="Disordered" evidence="2">
    <location>
        <begin position="506"/>
        <end position="543"/>
    </location>
</feature>
<dbReference type="Pfam" id="PF25989">
    <property type="entry name" value="YknX_C"/>
    <property type="match status" value="1"/>
</dbReference>